<comment type="caution">
    <text evidence="2">The sequence shown here is derived from an EMBL/GenBank/DDBJ whole genome shotgun (WGS) entry which is preliminary data.</text>
</comment>
<evidence type="ECO:0000313" key="2">
    <source>
        <dbReference type="EMBL" id="MCD7449988.1"/>
    </source>
</evidence>
<dbReference type="Proteomes" id="UP000823775">
    <property type="component" value="Unassembled WGS sequence"/>
</dbReference>
<organism evidence="2 3">
    <name type="scientific">Datura stramonium</name>
    <name type="common">Jimsonweed</name>
    <name type="synonym">Common thornapple</name>
    <dbReference type="NCBI Taxonomy" id="4076"/>
    <lineage>
        <taxon>Eukaryota</taxon>
        <taxon>Viridiplantae</taxon>
        <taxon>Streptophyta</taxon>
        <taxon>Embryophyta</taxon>
        <taxon>Tracheophyta</taxon>
        <taxon>Spermatophyta</taxon>
        <taxon>Magnoliopsida</taxon>
        <taxon>eudicotyledons</taxon>
        <taxon>Gunneridae</taxon>
        <taxon>Pentapetalae</taxon>
        <taxon>asterids</taxon>
        <taxon>lamiids</taxon>
        <taxon>Solanales</taxon>
        <taxon>Solanaceae</taxon>
        <taxon>Solanoideae</taxon>
        <taxon>Datureae</taxon>
        <taxon>Datura</taxon>
    </lineage>
</organism>
<feature type="compositionally biased region" description="Basic and acidic residues" evidence="1">
    <location>
        <begin position="65"/>
        <end position="76"/>
    </location>
</feature>
<sequence>MQTFCMYLEVSPGPKSHLYGSPKAFIEKVEELNEDKTDSQICVSPTETSEEDGRHSVTTESTPANDRDGQGIHEDEVQISGSESDKSSLEPEDVSSSSNEEKCLQRNGSKLSAAAEPFNPGAYHLTHMLISAAVTSVYDVRAKLPHAYWNQWDFHQLLREFLVVPDHLCTIGRAMLDEMICEVSKSCC</sequence>
<reference evidence="2 3" key="1">
    <citation type="journal article" date="2021" name="BMC Genomics">
        <title>Datura genome reveals duplications of psychoactive alkaloid biosynthetic genes and high mutation rate following tissue culture.</title>
        <authorList>
            <person name="Rajewski A."/>
            <person name="Carter-House D."/>
            <person name="Stajich J."/>
            <person name="Litt A."/>
        </authorList>
    </citation>
    <scope>NUCLEOTIDE SEQUENCE [LARGE SCALE GENOMIC DNA]</scope>
    <source>
        <strain evidence="2">AR-01</strain>
    </source>
</reference>
<feature type="region of interest" description="Disordered" evidence="1">
    <location>
        <begin position="31"/>
        <end position="106"/>
    </location>
</feature>
<name>A0ABS8RT40_DATST</name>
<accession>A0ABS8RT40</accession>
<dbReference type="EMBL" id="JACEIK010000112">
    <property type="protein sequence ID" value="MCD7449988.1"/>
    <property type="molecule type" value="Genomic_DNA"/>
</dbReference>
<gene>
    <name evidence="2" type="ORF">HAX54_002705</name>
</gene>
<evidence type="ECO:0000313" key="3">
    <source>
        <dbReference type="Proteomes" id="UP000823775"/>
    </source>
</evidence>
<keyword evidence="3" id="KW-1185">Reference proteome</keyword>
<protein>
    <submittedName>
        <fullName evidence="2">Uncharacterized protein</fullName>
    </submittedName>
</protein>
<evidence type="ECO:0000256" key="1">
    <source>
        <dbReference type="SAM" id="MobiDB-lite"/>
    </source>
</evidence>
<proteinExistence type="predicted"/>